<dbReference type="PANTHER" id="PTHR42038">
    <property type="match status" value="1"/>
</dbReference>
<evidence type="ECO:0000256" key="2">
    <source>
        <dbReference type="ARBA" id="ARBA00006757"/>
    </source>
</evidence>
<evidence type="ECO:0000256" key="6">
    <source>
        <dbReference type="SAM" id="Phobius"/>
    </source>
</evidence>
<gene>
    <name evidence="7" type="ORF">M747DRAFT_289825</name>
</gene>
<dbReference type="InterPro" id="IPR039020">
    <property type="entry name" value="PaxB-like"/>
</dbReference>
<dbReference type="VEuPathDB" id="FungiDB:M747DRAFT_289825"/>
<accession>A0A370BH74</accession>
<reference evidence="7 8" key="1">
    <citation type="submission" date="2018-07" db="EMBL/GenBank/DDBJ databases">
        <title>Section-level genome sequencing of Aspergillus section Nigri to investigate inter- and intra-species variation.</title>
        <authorList>
            <consortium name="DOE Joint Genome Institute"/>
            <person name="Vesth T.C."/>
            <person name="Nybo J.L."/>
            <person name="Theobald S."/>
            <person name="Frisvad J.C."/>
            <person name="Larsen T.O."/>
            <person name="Nielsen K.F."/>
            <person name="Hoof J.B."/>
            <person name="Brandl J."/>
            <person name="Salamov A."/>
            <person name="Riley R."/>
            <person name="Gladden J.M."/>
            <person name="Phatale P."/>
            <person name="Nielsen M.T."/>
            <person name="Lyhne E.K."/>
            <person name="Kogle M.E."/>
            <person name="Strasser K."/>
            <person name="McDonnell E."/>
            <person name="Barry K."/>
            <person name="Clum A."/>
            <person name="Chen C."/>
            <person name="Nolan M."/>
            <person name="Sandor L."/>
            <person name="Kuo A."/>
            <person name="Lipzen A."/>
            <person name="Hainaut M."/>
            <person name="Drula E."/>
            <person name="Tsang A."/>
            <person name="Magnuson J.K."/>
            <person name="Henrissat B."/>
            <person name="Wiebenga A."/>
            <person name="Simmons B.A."/>
            <person name="Makela M.R."/>
            <person name="De vries R.P."/>
            <person name="Grigoriev I.V."/>
            <person name="Mortensen U.H."/>
            <person name="Baker S.E."/>
            <person name="Andersen M.R."/>
        </authorList>
    </citation>
    <scope>NUCLEOTIDE SEQUENCE [LARGE SCALE GENOMIC DNA]</scope>
    <source>
        <strain evidence="7 8">ATCC 13496</strain>
    </source>
</reference>
<protein>
    <submittedName>
        <fullName evidence="7">Uncharacterized protein</fullName>
    </submittedName>
</protein>
<feature type="transmembrane region" description="Helical" evidence="6">
    <location>
        <begin position="18"/>
        <end position="36"/>
    </location>
</feature>
<name>A0A370BH74_ASPNG</name>
<evidence type="ECO:0000256" key="1">
    <source>
        <dbReference type="ARBA" id="ARBA00004141"/>
    </source>
</evidence>
<feature type="transmembrane region" description="Helical" evidence="6">
    <location>
        <begin position="179"/>
        <end position="201"/>
    </location>
</feature>
<dbReference type="PANTHER" id="PTHR42038:SF2">
    <property type="entry name" value="TERPENE CYCLASE AUSL"/>
    <property type="match status" value="1"/>
</dbReference>
<keyword evidence="5 6" id="KW-0472">Membrane</keyword>
<feature type="transmembrane region" description="Helical" evidence="6">
    <location>
        <begin position="78"/>
        <end position="95"/>
    </location>
</feature>
<comment type="subcellular location">
    <subcellularLocation>
        <location evidence="1">Membrane</location>
        <topology evidence="1">Multi-pass membrane protein</topology>
    </subcellularLocation>
</comment>
<feature type="transmembrane region" description="Helical" evidence="6">
    <location>
        <begin position="115"/>
        <end position="135"/>
    </location>
</feature>
<dbReference type="EMBL" id="KZ851958">
    <property type="protein sequence ID" value="RDH14807.1"/>
    <property type="molecule type" value="Genomic_DNA"/>
</dbReference>
<evidence type="ECO:0000256" key="4">
    <source>
        <dbReference type="ARBA" id="ARBA00022989"/>
    </source>
</evidence>
<keyword evidence="3 6" id="KW-0812">Transmembrane</keyword>
<feature type="transmembrane region" description="Helical" evidence="6">
    <location>
        <begin position="147"/>
        <end position="167"/>
    </location>
</feature>
<keyword evidence="4 6" id="KW-1133">Transmembrane helix</keyword>
<dbReference type="GO" id="GO:0016020">
    <property type="term" value="C:membrane"/>
    <property type="evidence" value="ECO:0007669"/>
    <property type="project" value="UniProtKB-SubCell"/>
</dbReference>
<comment type="similarity">
    <text evidence="2">Belongs to the paxB family.</text>
</comment>
<sequence>MDGFDHSTAPQEYNELKWLANIFVVGMAVGWVAHYVEMIHTSFRDRTYCMTIGGLCINFAWEIVFCTMYPAKGIIERVAFLVGISLDLGVIYAGIKNAPNEWHHSAIVGPAQAYTWGAIACQLFISIGNVFQLLSRGNTRGASWTLWISRFFGSTSAIGFALVRYFRWWEAFSYINCPLVIWSVAMFFLFEILYGVLFCSVKRQEKSSQRGIKHKER</sequence>
<evidence type="ECO:0000313" key="7">
    <source>
        <dbReference type="EMBL" id="RDH14807.1"/>
    </source>
</evidence>
<evidence type="ECO:0000256" key="3">
    <source>
        <dbReference type="ARBA" id="ARBA00022692"/>
    </source>
</evidence>
<proteinExistence type="inferred from homology"/>
<dbReference type="GO" id="GO:0016829">
    <property type="term" value="F:lyase activity"/>
    <property type="evidence" value="ECO:0007669"/>
    <property type="project" value="InterPro"/>
</dbReference>
<dbReference type="AlphaFoldDB" id="A0A370BH74"/>
<evidence type="ECO:0000256" key="5">
    <source>
        <dbReference type="ARBA" id="ARBA00023136"/>
    </source>
</evidence>
<evidence type="ECO:0000313" key="8">
    <source>
        <dbReference type="Proteomes" id="UP000253845"/>
    </source>
</evidence>
<dbReference type="Proteomes" id="UP000253845">
    <property type="component" value="Unassembled WGS sequence"/>
</dbReference>
<dbReference type="Pfam" id="PF25129">
    <property type="entry name" value="Pyr4-TMTC"/>
    <property type="match status" value="1"/>
</dbReference>
<organism evidence="7 8">
    <name type="scientific">Aspergillus niger ATCC 13496</name>
    <dbReference type="NCBI Taxonomy" id="1353008"/>
    <lineage>
        <taxon>Eukaryota</taxon>
        <taxon>Fungi</taxon>
        <taxon>Dikarya</taxon>
        <taxon>Ascomycota</taxon>
        <taxon>Pezizomycotina</taxon>
        <taxon>Eurotiomycetes</taxon>
        <taxon>Eurotiomycetidae</taxon>
        <taxon>Eurotiales</taxon>
        <taxon>Aspergillaceae</taxon>
        <taxon>Aspergillus</taxon>
        <taxon>Aspergillus subgen. Circumdati</taxon>
    </lineage>
</organism>